<dbReference type="EMBL" id="BART01026415">
    <property type="protein sequence ID" value="GAG96634.1"/>
    <property type="molecule type" value="Genomic_DNA"/>
</dbReference>
<comment type="caution">
    <text evidence="1">The sequence shown here is derived from an EMBL/GenBank/DDBJ whole genome shotgun (WGS) entry which is preliminary data.</text>
</comment>
<dbReference type="AlphaFoldDB" id="X1BL58"/>
<gene>
    <name evidence="1" type="ORF">S01H4_47130</name>
</gene>
<sequence length="54" mass="6136">YSSKEFSKRRLNVHEWVGSVYTLQTLGWVLGLIDVLPADNLLAMLEQNRKGEGC</sequence>
<protein>
    <submittedName>
        <fullName evidence="1">Uncharacterized protein</fullName>
    </submittedName>
</protein>
<organism evidence="1">
    <name type="scientific">marine sediment metagenome</name>
    <dbReference type="NCBI Taxonomy" id="412755"/>
    <lineage>
        <taxon>unclassified sequences</taxon>
        <taxon>metagenomes</taxon>
        <taxon>ecological metagenomes</taxon>
    </lineage>
</organism>
<name>X1BL58_9ZZZZ</name>
<feature type="non-terminal residue" evidence="1">
    <location>
        <position position="1"/>
    </location>
</feature>
<accession>X1BL58</accession>
<reference evidence="1" key="1">
    <citation type="journal article" date="2014" name="Front. Microbiol.">
        <title>High frequency of phylogenetically diverse reductive dehalogenase-homologous genes in deep subseafloor sedimentary metagenomes.</title>
        <authorList>
            <person name="Kawai M."/>
            <person name="Futagami T."/>
            <person name="Toyoda A."/>
            <person name="Takaki Y."/>
            <person name="Nishi S."/>
            <person name="Hori S."/>
            <person name="Arai W."/>
            <person name="Tsubouchi T."/>
            <person name="Morono Y."/>
            <person name="Uchiyama I."/>
            <person name="Ito T."/>
            <person name="Fujiyama A."/>
            <person name="Inagaki F."/>
            <person name="Takami H."/>
        </authorList>
    </citation>
    <scope>NUCLEOTIDE SEQUENCE</scope>
    <source>
        <strain evidence="1">Expedition CK06-06</strain>
    </source>
</reference>
<proteinExistence type="predicted"/>
<evidence type="ECO:0000313" key="1">
    <source>
        <dbReference type="EMBL" id="GAG96634.1"/>
    </source>
</evidence>